<dbReference type="AlphaFoldDB" id="A0A0A2AA66"/>
<proteinExistence type="predicted"/>
<comment type="caution">
    <text evidence="3">The sequence shown here is derived from an EMBL/GenBank/DDBJ whole genome shotgun (WGS) entry which is preliminary data.</text>
</comment>
<keyword evidence="1" id="KW-0812">Transmembrane</keyword>
<dbReference type="CDD" id="cd14852">
    <property type="entry name" value="LD-carboxypeptidase"/>
    <property type="match status" value="1"/>
</dbReference>
<dbReference type="GO" id="GO:0006508">
    <property type="term" value="P:proteolysis"/>
    <property type="evidence" value="ECO:0007669"/>
    <property type="project" value="InterPro"/>
</dbReference>
<dbReference type="InterPro" id="IPR052179">
    <property type="entry name" value="DD-CPase-like"/>
</dbReference>
<evidence type="ECO:0000256" key="1">
    <source>
        <dbReference type="SAM" id="Phobius"/>
    </source>
</evidence>
<feature type="domain" description="D-alanyl-D-alanine carboxypeptidase-like core" evidence="2">
    <location>
        <begin position="95"/>
        <end position="222"/>
    </location>
</feature>
<dbReference type="SUPFAM" id="SSF55166">
    <property type="entry name" value="Hedgehog/DD-peptidase"/>
    <property type="match status" value="1"/>
</dbReference>
<keyword evidence="3" id="KW-0121">Carboxypeptidase</keyword>
<dbReference type="InterPro" id="IPR009045">
    <property type="entry name" value="Zn_M74/Hedgehog-like"/>
</dbReference>
<keyword evidence="3" id="KW-0378">Hydrolase</keyword>
<evidence type="ECO:0000313" key="4">
    <source>
        <dbReference type="Proteomes" id="UP000030445"/>
    </source>
</evidence>
<dbReference type="Pfam" id="PF02557">
    <property type="entry name" value="VanY"/>
    <property type="match status" value="1"/>
</dbReference>
<dbReference type="Proteomes" id="UP000030445">
    <property type="component" value="Unassembled WGS sequence"/>
</dbReference>
<dbReference type="EMBL" id="JNAM01000005">
    <property type="protein sequence ID" value="KGF98450.1"/>
    <property type="molecule type" value="Genomic_DNA"/>
</dbReference>
<evidence type="ECO:0000259" key="2">
    <source>
        <dbReference type="Pfam" id="PF02557"/>
    </source>
</evidence>
<dbReference type="STRING" id="74545.EU96_0413"/>
<dbReference type="InterPro" id="IPR058193">
    <property type="entry name" value="VanY/YodJ_core_dom"/>
</dbReference>
<protein>
    <submittedName>
        <fullName evidence="3">D-alanyl-D-alanine carboxypeptidase</fullName>
        <ecNumber evidence="3">3.4.16.4</ecNumber>
    </submittedName>
</protein>
<dbReference type="InterPro" id="IPR003709">
    <property type="entry name" value="VanY-like_core_dom"/>
</dbReference>
<organism evidence="3 4">
    <name type="scientific">Prochlorococcus marinus str. MIT 9302</name>
    <dbReference type="NCBI Taxonomy" id="74545"/>
    <lineage>
        <taxon>Bacteria</taxon>
        <taxon>Bacillati</taxon>
        <taxon>Cyanobacteriota</taxon>
        <taxon>Cyanophyceae</taxon>
        <taxon>Synechococcales</taxon>
        <taxon>Prochlorococcaceae</taxon>
        <taxon>Prochlorococcus</taxon>
    </lineage>
</organism>
<feature type="transmembrane region" description="Helical" evidence="1">
    <location>
        <begin position="31"/>
        <end position="50"/>
    </location>
</feature>
<reference evidence="4" key="1">
    <citation type="journal article" date="2014" name="Sci. Data">
        <title>Genomes of diverse isolates of the marine cyanobacterium Prochlorococcus.</title>
        <authorList>
            <person name="Biller S."/>
            <person name="Berube P."/>
            <person name="Thompson J."/>
            <person name="Kelly L."/>
            <person name="Roggensack S."/>
            <person name="Awad L."/>
            <person name="Roache-Johnson K."/>
            <person name="Ding H."/>
            <person name="Giovannoni S.J."/>
            <person name="Moore L.R."/>
            <person name="Chisholm S.W."/>
        </authorList>
    </citation>
    <scope>NUCLEOTIDE SEQUENCE [LARGE SCALE GENOMIC DNA]</scope>
    <source>
        <strain evidence="4">MIT 9302</strain>
    </source>
</reference>
<dbReference type="EC" id="3.4.16.4" evidence="3"/>
<dbReference type="RefSeq" id="WP_032526038.1">
    <property type="nucleotide sequence ID" value="NZ_CP138951.1"/>
</dbReference>
<dbReference type="PANTHER" id="PTHR34385:SF1">
    <property type="entry name" value="PEPTIDOGLYCAN L-ALANYL-D-GLUTAMATE ENDOPEPTIDASE CWLK"/>
    <property type="match status" value="1"/>
</dbReference>
<keyword evidence="1" id="KW-1133">Transmembrane helix</keyword>
<dbReference type="PANTHER" id="PTHR34385">
    <property type="entry name" value="D-ALANYL-D-ALANINE CARBOXYPEPTIDASE"/>
    <property type="match status" value="1"/>
</dbReference>
<evidence type="ECO:0000313" key="3">
    <source>
        <dbReference type="EMBL" id="KGF98450.1"/>
    </source>
</evidence>
<dbReference type="GO" id="GO:0009002">
    <property type="term" value="F:serine-type D-Ala-D-Ala carboxypeptidase activity"/>
    <property type="evidence" value="ECO:0007669"/>
    <property type="project" value="UniProtKB-EC"/>
</dbReference>
<keyword evidence="3" id="KW-0645">Protease</keyword>
<keyword evidence="1" id="KW-0472">Membrane</keyword>
<accession>A0A0A2AA66</accession>
<sequence length="237" mass="27989">MEQNKDINQFDIPLAKRTYLNNSNSILLKKLLIFSPFLFFFFSIATLRLIRNIELGALSNLNFKAERSYDHRILGHLPYKEIPKEKLVLIEPNIEVHIDMRDSLLKMREEAKNDGIYLVFLSGYRSMNLQNEIFYSLKSIRNQEASERARVSAPPGYSEHSTGFAIDIGDATQRETDFETEFENTRAFRWLIKNAAKFHFKLSFNKNNKYIDYEPWHWRYEGSIEALKVFETSNREL</sequence>
<gene>
    <name evidence="3" type="ORF">EU96_0413</name>
</gene>
<dbReference type="eggNOG" id="COG1876">
    <property type="taxonomic scope" value="Bacteria"/>
</dbReference>
<name>A0A0A2AA66_PROMR</name>
<dbReference type="Gene3D" id="3.30.1380.10">
    <property type="match status" value="1"/>
</dbReference>
<dbReference type="OrthoDB" id="9792074at2"/>